<sequence length="520" mass="55636">MTETLRAVGAPDPALAPTVAAPAPREGALPPAEVQARREDGAPTLGRFLLLRKLGEGGMGEVFSAYDEQLDRRVAIKLLHAAYAPEETQKRMFREAQALARLSHPNVVTVYEVGEVDGDVFVVMEHIEGKTLQEWQEEAPRSAEEVLEAYRMAGRGLAAVHAAGMVHRDVKPANAMIDGDGRVRILDFGLAHARGVAPADPSAAAPTSGALASPLTAEGSIVGTPAYMSPEQFLGNPLDARSDQFSFCVALYEALYQRNPFAPKKPGMPVIPALAGEPAPAPPRADVPTRVPEALARGLARDPAGRFESMEALLAELDEEPAADPSGQGRQRRLFAVIALFTIGAWTLWSEIRPTTEFTVRDDMLVPALSLTFVLAAVTFLFRGTLLKNPFHRVRTLLLLVTGLFLVASRVIGAAHDETMLAVVLRDMLITAAGVSLSMIWLTPRIWLSWLTVAVAGAGVLGFVVFDRYLAEIASLTLNGTILVYLAAWAQSARHAKVAAQAKGRGGSSVRSRRPGGSSG</sequence>
<feature type="region of interest" description="Disordered" evidence="6">
    <location>
        <begin position="1"/>
        <end position="37"/>
    </location>
</feature>
<evidence type="ECO:0000256" key="2">
    <source>
        <dbReference type="ARBA" id="ARBA00022741"/>
    </source>
</evidence>
<dbReference type="Pfam" id="PF00069">
    <property type="entry name" value="Pkinase"/>
    <property type="match status" value="1"/>
</dbReference>
<name>A0ABT5ERH2_9BACT</name>
<feature type="transmembrane region" description="Helical" evidence="7">
    <location>
        <begin position="394"/>
        <end position="413"/>
    </location>
</feature>
<protein>
    <submittedName>
        <fullName evidence="9">Serine/threonine-protein kinase</fullName>
    </submittedName>
</protein>
<dbReference type="Proteomes" id="UP001221411">
    <property type="component" value="Unassembled WGS sequence"/>
</dbReference>
<dbReference type="InterPro" id="IPR000719">
    <property type="entry name" value="Prot_kinase_dom"/>
</dbReference>
<dbReference type="PANTHER" id="PTHR43289">
    <property type="entry name" value="MITOGEN-ACTIVATED PROTEIN KINASE KINASE KINASE 20-RELATED"/>
    <property type="match status" value="1"/>
</dbReference>
<dbReference type="PANTHER" id="PTHR43289:SF6">
    <property type="entry name" value="SERINE_THREONINE-PROTEIN KINASE NEKL-3"/>
    <property type="match status" value="1"/>
</dbReference>
<dbReference type="RefSeq" id="WP_271920802.1">
    <property type="nucleotide sequence ID" value="NZ_JAQNDO010000001.1"/>
</dbReference>
<dbReference type="Gene3D" id="1.10.510.10">
    <property type="entry name" value="Transferase(Phosphotransferase) domain 1"/>
    <property type="match status" value="1"/>
</dbReference>
<keyword evidence="2 5" id="KW-0547">Nucleotide-binding</keyword>
<feature type="transmembrane region" description="Helical" evidence="7">
    <location>
        <begin position="334"/>
        <end position="352"/>
    </location>
</feature>
<comment type="caution">
    <text evidence="9">The sequence shown here is derived from an EMBL/GenBank/DDBJ whole genome shotgun (WGS) entry which is preliminary data.</text>
</comment>
<keyword evidence="3 9" id="KW-0418">Kinase</keyword>
<keyword evidence="10" id="KW-1185">Reference proteome</keyword>
<keyword evidence="4 5" id="KW-0067">ATP-binding</keyword>
<evidence type="ECO:0000256" key="4">
    <source>
        <dbReference type="ARBA" id="ARBA00022840"/>
    </source>
</evidence>
<keyword evidence="7" id="KW-1133">Transmembrane helix</keyword>
<feature type="transmembrane region" description="Helical" evidence="7">
    <location>
        <begin position="364"/>
        <end position="382"/>
    </location>
</feature>
<feature type="region of interest" description="Disordered" evidence="6">
    <location>
        <begin position="501"/>
        <end position="520"/>
    </location>
</feature>
<accession>A0ABT5ERH2</accession>
<feature type="transmembrane region" description="Helical" evidence="7">
    <location>
        <begin position="472"/>
        <end position="490"/>
    </location>
</feature>
<gene>
    <name evidence="9" type="ORF">POL67_23750</name>
</gene>
<dbReference type="Gene3D" id="3.30.200.20">
    <property type="entry name" value="Phosphorylase Kinase, domain 1"/>
    <property type="match status" value="1"/>
</dbReference>
<dbReference type="EMBL" id="JAQNDO010000001">
    <property type="protein sequence ID" value="MDC0744366.1"/>
    <property type="molecule type" value="Genomic_DNA"/>
</dbReference>
<feature type="transmembrane region" description="Helical" evidence="7">
    <location>
        <begin position="419"/>
        <end position="440"/>
    </location>
</feature>
<evidence type="ECO:0000313" key="10">
    <source>
        <dbReference type="Proteomes" id="UP001221411"/>
    </source>
</evidence>
<evidence type="ECO:0000256" key="1">
    <source>
        <dbReference type="ARBA" id="ARBA00022679"/>
    </source>
</evidence>
<dbReference type="SMART" id="SM00220">
    <property type="entry name" value="S_TKc"/>
    <property type="match status" value="1"/>
</dbReference>
<feature type="binding site" evidence="5">
    <location>
        <position position="77"/>
    </location>
    <ligand>
        <name>ATP</name>
        <dbReference type="ChEBI" id="CHEBI:30616"/>
    </ligand>
</feature>
<evidence type="ECO:0000256" key="5">
    <source>
        <dbReference type="PROSITE-ProRule" id="PRU10141"/>
    </source>
</evidence>
<feature type="domain" description="Protein kinase" evidence="8">
    <location>
        <begin position="48"/>
        <end position="323"/>
    </location>
</feature>
<evidence type="ECO:0000256" key="6">
    <source>
        <dbReference type="SAM" id="MobiDB-lite"/>
    </source>
</evidence>
<keyword evidence="1" id="KW-0808">Transferase</keyword>
<feature type="compositionally biased region" description="Low complexity" evidence="6">
    <location>
        <begin position="10"/>
        <end position="24"/>
    </location>
</feature>
<dbReference type="InterPro" id="IPR011009">
    <property type="entry name" value="Kinase-like_dom_sf"/>
</dbReference>
<evidence type="ECO:0000256" key="7">
    <source>
        <dbReference type="SAM" id="Phobius"/>
    </source>
</evidence>
<dbReference type="PROSITE" id="PS50011">
    <property type="entry name" value="PROTEIN_KINASE_DOM"/>
    <property type="match status" value="1"/>
</dbReference>
<proteinExistence type="predicted"/>
<keyword evidence="7" id="KW-0472">Membrane</keyword>
<evidence type="ECO:0000313" key="9">
    <source>
        <dbReference type="EMBL" id="MDC0744366.1"/>
    </source>
</evidence>
<feature type="transmembrane region" description="Helical" evidence="7">
    <location>
        <begin position="447"/>
        <end position="466"/>
    </location>
</feature>
<keyword evidence="7" id="KW-0812">Transmembrane</keyword>
<organism evidence="9 10">
    <name type="scientific">Polyangium mundeleinium</name>
    <dbReference type="NCBI Taxonomy" id="2995306"/>
    <lineage>
        <taxon>Bacteria</taxon>
        <taxon>Pseudomonadati</taxon>
        <taxon>Myxococcota</taxon>
        <taxon>Polyangia</taxon>
        <taxon>Polyangiales</taxon>
        <taxon>Polyangiaceae</taxon>
        <taxon>Polyangium</taxon>
    </lineage>
</organism>
<reference evidence="9 10" key="1">
    <citation type="submission" date="2022-11" db="EMBL/GenBank/DDBJ databases">
        <title>Minimal conservation of predation-associated metabolite biosynthetic gene clusters underscores biosynthetic potential of Myxococcota including descriptions for ten novel species: Archangium lansinium sp. nov., Myxococcus landrumus sp. nov., Nannocystis bai.</title>
        <authorList>
            <person name="Ahearne A."/>
            <person name="Stevens C."/>
            <person name="Dowd S."/>
        </authorList>
    </citation>
    <scope>NUCLEOTIDE SEQUENCE [LARGE SCALE GENOMIC DNA]</scope>
    <source>
        <strain evidence="9 10">RJM3</strain>
    </source>
</reference>
<evidence type="ECO:0000256" key="3">
    <source>
        <dbReference type="ARBA" id="ARBA00022777"/>
    </source>
</evidence>
<dbReference type="GO" id="GO:0016301">
    <property type="term" value="F:kinase activity"/>
    <property type="evidence" value="ECO:0007669"/>
    <property type="project" value="UniProtKB-KW"/>
</dbReference>
<evidence type="ECO:0000259" key="8">
    <source>
        <dbReference type="PROSITE" id="PS50011"/>
    </source>
</evidence>
<dbReference type="InterPro" id="IPR017441">
    <property type="entry name" value="Protein_kinase_ATP_BS"/>
</dbReference>
<dbReference type="SUPFAM" id="SSF56112">
    <property type="entry name" value="Protein kinase-like (PK-like)"/>
    <property type="match status" value="1"/>
</dbReference>
<dbReference type="CDD" id="cd14014">
    <property type="entry name" value="STKc_PknB_like"/>
    <property type="match status" value="1"/>
</dbReference>
<dbReference type="PROSITE" id="PS00107">
    <property type="entry name" value="PROTEIN_KINASE_ATP"/>
    <property type="match status" value="1"/>
</dbReference>